<name>A0ABV0F7P0_9ENTE</name>
<dbReference type="Gene3D" id="1.10.260.40">
    <property type="entry name" value="lambda repressor-like DNA-binding domains"/>
    <property type="match status" value="1"/>
</dbReference>
<dbReference type="Proteomes" id="UP001429357">
    <property type="component" value="Unassembled WGS sequence"/>
</dbReference>
<reference evidence="3 4" key="2">
    <citation type="submission" date="2024-02" db="EMBL/GenBank/DDBJ databases">
        <title>The Genome Sequence of Enterococcus diestrammenae JM9A.</title>
        <authorList>
            <person name="Earl A."/>
            <person name="Manson A."/>
            <person name="Gilmore M."/>
            <person name="Sanders J."/>
            <person name="Shea T."/>
            <person name="Howe W."/>
            <person name="Livny J."/>
            <person name="Cuomo C."/>
            <person name="Neafsey D."/>
            <person name="Birren B."/>
        </authorList>
    </citation>
    <scope>NUCLEOTIDE SEQUENCE [LARGE SCALE GENOMIC DNA]</scope>
    <source>
        <strain evidence="3 4">JM9A</strain>
    </source>
</reference>
<keyword evidence="1" id="KW-0238">DNA-binding</keyword>
<proteinExistence type="predicted"/>
<dbReference type="RefSeq" id="WP_161869627.1">
    <property type="nucleotide sequence ID" value="NZ_MAEI02000001.1"/>
</dbReference>
<dbReference type="EMBL" id="MAEI02000001">
    <property type="protein sequence ID" value="MEO1782631.1"/>
    <property type="molecule type" value="Genomic_DNA"/>
</dbReference>
<dbReference type="PROSITE" id="PS50943">
    <property type="entry name" value="HTH_CROC1"/>
    <property type="match status" value="1"/>
</dbReference>
<dbReference type="CDD" id="cd00093">
    <property type="entry name" value="HTH_XRE"/>
    <property type="match status" value="1"/>
</dbReference>
<evidence type="ECO:0000256" key="1">
    <source>
        <dbReference type="ARBA" id="ARBA00023125"/>
    </source>
</evidence>
<feature type="domain" description="HTH cro/C1-type" evidence="2">
    <location>
        <begin position="7"/>
        <end position="61"/>
    </location>
</feature>
<dbReference type="PANTHER" id="PTHR46558:SF13">
    <property type="entry name" value="HTH-TYPE TRANSCRIPTIONAL REGULATOR IMMR"/>
    <property type="match status" value="1"/>
</dbReference>
<dbReference type="Pfam" id="PF01381">
    <property type="entry name" value="HTH_3"/>
    <property type="match status" value="1"/>
</dbReference>
<dbReference type="PANTHER" id="PTHR46558">
    <property type="entry name" value="TRACRIPTIONAL REGULATORY PROTEIN-RELATED-RELATED"/>
    <property type="match status" value="1"/>
</dbReference>
<gene>
    <name evidence="3" type="ORF">BAU18_002245</name>
</gene>
<reference evidence="4" key="1">
    <citation type="submission" date="2016-06" db="EMBL/GenBank/DDBJ databases">
        <title>Four novel species of enterococci isolated from chicken manure.</title>
        <authorList>
            <person name="Van Tyne D."/>
        </authorList>
    </citation>
    <scope>NUCLEOTIDE SEQUENCE [LARGE SCALE GENOMIC DNA]</scope>
    <source>
        <strain evidence="4">JM9A</strain>
    </source>
</reference>
<evidence type="ECO:0000259" key="2">
    <source>
        <dbReference type="PROSITE" id="PS50943"/>
    </source>
</evidence>
<protein>
    <recommendedName>
        <fullName evidence="2">HTH cro/C1-type domain-containing protein</fullName>
    </recommendedName>
</protein>
<evidence type="ECO:0000313" key="4">
    <source>
        <dbReference type="Proteomes" id="UP001429357"/>
    </source>
</evidence>
<keyword evidence="4" id="KW-1185">Reference proteome</keyword>
<evidence type="ECO:0000313" key="3">
    <source>
        <dbReference type="EMBL" id="MEO1782631.1"/>
    </source>
</evidence>
<sequence>MTMGTRLKGMRQVKGWSQAEVADQLVISRQSISKWELDQSLPDLTMLKKLAILYDFSLDELLQLKEEKIMALTGMTAQDMAEKTVKLLCPNQVPTETQITFLEEKFFIPISHQLAPEKVLWQTVIQVLPTGVGSNLSADCPTDTEESRLYQQYFRGDNGYYLILTADGLFNTTPVEWFETKKLKRILFAELEILAIAPYFDTKHTMGNKSALFYGKKNGNYDLFAIQKPAAEALMQVMTYLDPEAVFFKQYTKLYGLKLSKLWRKKKRLTDE</sequence>
<organism evidence="3 4">
    <name type="scientific">Enterococcus diestrammenae</name>
    <dbReference type="NCBI Taxonomy" id="1155073"/>
    <lineage>
        <taxon>Bacteria</taxon>
        <taxon>Bacillati</taxon>
        <taxon>Bacillota</taxon>
        <taxon>Bacilli</taxon>
        <taxon>Lactobacillales</taxon>
        <taxon>Enterococcaceae</taxon>
        <taxon>Enterococcus</taxon>
    </lineage>
</organism>
<dbReference type="InterPro" id="IPR010982">
    <property type="entry name" value="Lambda_DNA-bd_dom_sf"/>
</dbReference>
<accession>A0ABV0F7P0</accession>
<dbReference type="InterPro" id="IPR001387">
    <property type="entry name" value="Cro/C1-type_HTH"/>
</dbReference>
<dbReference type="SUPFAM" id="SSF47413">
    <property type="entry name" value="lambda repressor-like DNA-binding domains"/>
    <property type="match status" value="1"/>
</dbReference>
<dbReference type="SMART" id="SM00530">
    <property type="entry name" value="HTH_XRE"/>
    <property type="match status" value="1"/>
</dbReference>
<comment type="caution">
    <text evidence="3">The sequence shown here is derived from an EMBL/GenBank/DDBJ whole genome shotgun (WGS) entry which is preliminary data.</text>
</comment>